<keyword evidence="3" id="KW-0326">Glycosidase</keyword>
<dbReference type="EC" id="3.2.2.-" evidence="3"/>
<keyword evidence="2 3" id="KW-0378">Hydrolase</keyword>
<dbReference type="EMBL" id="JASVWF010000002">
    <property type="protein sequence ID" value="MDL5156468.1"/>
    <property type="molecule type" value="Genomic_DNA"/>
</dbReference>
<comment type="caution">
    <text evidence="3">The sequence shown here is derived from an EMBL/GenBank/DDBJ whole genome shotgun (WGS) entry which is preliminary data.</text>
</comment>
<dbReference type="RefSeq" id="WP_286052753.1">
    <property type="nucleotide sequence ID" value="NZ_JASVWF010000002.1"/>
</dbReference>
<proteinExistence type="inferred from homology"/>
<dbReference type="Proteomes" id="UP001231924">
    <property type="component" value="Unassembled WGS sequence"/>
</dbReference>
<sequence>MTLEQHVDRIVGTLQGGAVGDALGVPYEYGTRRLDGEPAMLGGGLGGYAPGQWSDDTEMASVIAQVAATGVDLRSDEALDAIADGFIGWYRQGPADVGTQTASVLRGQEPGPGSADRLRLRALEVHRRTGRSGGNGSLMRTGPVALAHLGDPVAIVEAATAVSVLTHWDPEAGEACAIWCLAIDAAVLHGRLDVTSRMHHLRDDSARHWIPRLEEAARLDPAAYGSSNGWVVAALQGAWAAVARSSGPEDGLFAAVRGGGDTDTVAAIAGALLGAAHGGSSLRAEWRDRVHGWPGLDGHDLAGLAATIGRHATARAYDGDLPVLDRPRR</sequence>
<dbReference type="PANTHER" id="PTHR16222:SF24">
    <property type="entry name" value="ADP-RIBOSYLHYDROLASE ARH3"/>
    <property type="match status" value="1"/>
</dbReference>
<protein>
    <submittedName>
        <fullName evidence="3">ADP-ribosylglycohydrolase family protein</fullName>
        <ecNumber evidence="3">3.2.2.-</ecNumber>
    </submittedName>
</protein>
<organism evidence="3 4">
    <name type="scientific">Actinomycetospora termitidis</name>
    <dbReference type="NCBI Taxonomy" id="3053470"/>
    <lineage>
        <taxon>Bacteria</taxon>
        <taxon>Bacillati</taxon>
        <taxon>Actinomycetota</taxon>
        <taxon>Actinomycetes</taxon>
        <taxon>Pseudonocardiales</taxon>
        <taxon>Pseudonocardiaceae</taxon>
        <taxon>Actinomycetospora</taxon>
    </lineage>
</organism>
<accession>A0ABT7M7D3</accession>
<dbReference type="SUPFAM" id="SSF101478">
    <property type="entry name" value="ADP-ribosylglycohydrolase"/>
    <property type="match status" value="1"/>
</dbReference>
<dbReference type="InterPro" id="IPR036705">
    <property type="entry name" value="Ribosyl_crysJ1_sf"/>
</dbReference>
<evidence type="ECO:0000256" key="2">
    <source>
        <dbReference type="ARBA" id="ARBA00022801"/>
    </source>
</evidence>
<evidence type="ECO:0000313" key="4">
    <source>
        <dbReference type="Proteomes" id="UP001231924"/>
    </source>
</evidence>
<dbReference type="Gene3D" id="1.10.4080.10">
    <property type="entry name" value="ADP-ribosylation/Crystallin J1"/>
    <property type="match status" value="1"/>
</dbReference>
<dbReference type="InterPro" id="IPR005502">
    <property type="entry name" value="Ribosyl_crysJ1"/>
</dbReference>
<dbReference type="InterPro" id="IPR050792">
    <property type="entry name" value="ADP-ribosylglycohydrolase"/>
</dbReference>
<dbReference type="PANTHER" id="PTHR16222">
    <property type="entry name" value="ADP-RIBOSYLGLYCOHYDROLASE"/>
    <property type="match status" value="1"/>
</dbReference>
<name>A0ABT7M7D3_9PSEU</name>
<dbReference type="Pfam" id="PF03747">
    <property type="entry name" value="ADP_ribosyl_GH"/>
    <property type="match status" value="1"/>
</dbReference>
<keyword evidence="4" id="KW-1185">Reference proteome</keyword>
<evidence type="ECO:0000256" key="1">
    <source>
        <dbReference type="ARBA" id="ARBA00010702"/>
    </source>
</evidence>
<dbReference type="GO" id="GO:0016798">
    <property type="term" value="F:hydrolase activity, acting on glycosyl bonds"/>
    <property type="evidence" value="ECO:0007669"/>
    <property type="project" value="UniProtKB-KW"/>
</dbReference>
<gene>
    <name evidence="3" type="ORF">QRT03_10895</name>
</gene>
<comment type="similarity">
    <text evidence="1">Belongs to the ADP-ribosylglycohydrolase family.</text>
</comment>
<evidence type="ECO:0000313" key="3">
    <source>
        <dbReference type="EMBL" id="MDL5156468.1"/>
    </source>
</evidence>
<reference evidence="3 4" key="1">
    <citation type="submission" date="2023-06" db="EMBL/GenBank/DDBJ databases">
        <title>Actinomycetospora Odt1-22.</title>
        <authorList>
            <person name="Supong K."/>
        </authorList>
    </citation>
    <scope>NUCLEOTIDE SEQUENCE [LARGE SCALE GENOMIC DNA]</scope>
    <source>
        <strain evidence="3 4">Odt1-22</strain>
    </source>
</reference>